<dbReference type="PANTHER" id="PTHR24028">
    <property type="entry name" value="CADHERIN-87A"/>
    <property type="match status" value="1"/>
</dbReference>
<dbReference type="GO" id="GO:0005509">
    <property type="term" value="F:calcium ion binding"/>
    <property type="evidence" value="ECO:0007669"/>
    <property type="project" value="UniProtKB-UniRule"/>
</dbReference>
<evidence type="ECO:0000259" key="9">
    <source>
        <dbReference type="PROSITE" id="PS50268"/>
    </source>
</evidence>
<evidence type="ECO:0000256" key="3">
    <source>
        <dbReference type="ARBA" id="ARBA00022737"/>
    </source>
</evidence>
<comment type="caution">
    <text evidence="10">The sequence shown here is derived from an EMBL/GenBank/DDBJ whole genome shotgun (WGS) entry which is preliminary data.</text>
</comment>
<sequence>MSTGPGTPEARAISLVPERAARESLVALVLTSDRDSVSHGQAGSYPVLTTASLDCEYIAQYNLTLVAEDRSSPLLRTVWPYTVCVSDENDNAPLFTRQVYEVSVRENNPPGAYLATVAARDPGLGCNGQVTYRLLEAQGFRGLR</sequence>
<evidence type="ECO:0000256" key="1">
    <source>
        <dbReference type="ARBA" id="ARBA00004167"/>
    </source>
</evidence>
<dbReference type="InterPro" id="IPR002126">
    <property type="entry name" value="Cadherin-like_dom"/>
</dbReference>
<evidence type="ECO:0000313" key="10">
    <source>
        <dbReference type="EMBL" id="KAB1267633.1"/>
    </source>
</evidence>
<evidence type="ECO:0000256" key="2">
    <source>
        <dbReference type="ARBA" id="ARBA00022692"/>
    </source>
</evidence>
<keyword evidence="11" id="KW-1185">Reference proteome</keyword>
<dbReference type="GO" id="GO:0007156">
    <property type="term" value="P:homophilic cell adhesion via plasma membrane adhesion molecules"/>
    <property type="evidence" value="ECO:0007669"/>
    <property type="project" value="InterPro"/>
</dbReference>
<proteinExistence type="predicted"/>
<dbReference type="CDD" id="cd11304">
    <property type="entry name" value="Cadherin_repeat"/>
    <property type="match status" value="2"/>
</dbReference>
<gene>
    <name evidence="10" type="ORF">Cadr_000012728</name>
</gene>
<keyword evidence="5" id="KW-1133">Transmembrane helix</keyword>
<keyword evidence="6" id="KW-0472">Membrane</keyword>
<dbReference type="GO" id="GO:0005886">
    <property type="term" value="C:plasma membrane"/>
    <property type="evidence" value="ECO:0007669"/>
    <property type="project" value="InterPro"/>
</dbReference>
<evidence type="ECO:0000256" key="8">
    <source>
        <dbReference type="PROSITE-ProRule" id="PRU00043"/>
    </source>
</evidence>
<evidence type="ECO:0000256" key="7">
    <source>
        <dbReference type="ARBA" id="ARBA00023180"/>
    </source>
</evidence>
<dbReference type="PROSITE" id="PS50268">
    <property type="entry name" value="CADHERIN_2"/>
    <property type="match status" value="1"/>
</dbReference>
<evidence type="ECO:0000313" key="11">
    <source>
        <dbReference type="Proteomes" id="UP000299084"/>
    </source>
</evidence>
<dbReference type="AlphaFoldDB" id="A0A5N4D904"/>
<accession>A0A5N4D904</accession>
<organism evidence="10 11">
    <name type="scientific">Camelus dromedarius</name>
    <name type="common">Dromedary</name>
    <name type="synonym">Arabian camel</name>
    <dbReference type="NCBI Taxonomy" id="9838"/>
    <lineage>
        <taxon>Eukaryota</taxon>
        <taxon>Metazoa</taxon>
        <taxon>Chordata</taxon>
        <taxon>Craniata</taxon>
        <taxon>Vertebrata</taxon>
        <taxon>Euteleostomi</taxon>
        <taxon>Mammalia</taxon>
        <taxon>Eutheria</taxon>
        <taxon>Laurasiatheria</taxon>
        <taxon>Artiodactyla</taxon>
        <taxon>Tylopoda</taxon>
        <taxon>Camelidae</taxon>
        <taxon>Camelus</taxon>
    </lineage>
</organism>
<dbReference type="PROSITE" id="PS00232">
    <property type="entry name" value="CADHERIN_1"/>
    <property type="match status" value="1"/>
</dbReference>
<dbReference type="PRINTS" id="PR00205">
    <property type="entry name" value="CADHERIN"/>
</dbReference>
<keyword evidence="2" id="KW-0812">Transmembrane</keyword>
<evidence type="ECO:0000256" key="5">
    <source>
        <dbReference type="ARBA" id="ARBA00022989"/>
    </source>
</evidence>
<evidence type="ECO:0000256" key="4">
    <source>
        <dbReference type="ARBA" id="ARBA00022837"/>
    </source>
</evidence>
<reference evidence="10 11" key="1">
    <citation type="journal article" date="2019" name="Mol. Ecol. Resour.">
        <title>Improving Illumina assemblies with Hi-C and long reads: an example with the North African dromedary.</title>
        <authorList>
            <person name="Elbers J.P."/>
            <person name="Rogers M.F."/>
            <person name="Perelman P.L."/>
            <person name="Proskuryakova A.A."/>
            <person name="Serdyukova N.A."/>
            <person name="Johnson W.E."/>
            <person name="Horin P."/>
            <person name="Corander J."/>
            <person name="Murphy D."/>
            <person name="Burger P.A."/>
        </authorList>
    </citation>
    <scope>NUCLEOTIDE SEQUENCE [LARGE SCALE GENOMIC DNA]</scope>
    <source>
        <strain evidence="10">Drom800</strain>
        <tissue evidence="10">Blood</tissue>
    </source>
</reference>
<dbReference type="InterPro" id="IPR015919">
    <property type="entry name" value="Cadherin-like_sf"/>
</dbReference>
<protein>
    <submittedName>
        <fullName evidence="10">Protocadherin-8</fullName>
    </submittedName>
</protein>
<dbReference type="Proteomes" id="UP000299084">
    <property type="component" value="Unassembled WGS sequence"/>
</dbReference>
<dbReference type="Gene3D" id="2.60.40.60">
    <property type="entry name" value="Cadherins"/>
    <property type="match status" value="2"/>
</dbReference>
<dbReference type="InterPro" id="IPR050174">
    <property type="entry name" value="Protocadherin/Cadherin-CA"/>
</dbReference>
<keyword evidence="4 8" id="KW-0106">Calcium</keyword>
<feature type="domain" description="Cadherin" evidence="9">
    <location>
        <begin position="47"/>
        <end position="95"/>
    </location>
</feature>
<evidence type="ECO:0000256" key="6">
    <source>
        <dbReference type="ARBA" id="ARBA00023136"/>
    </source>
</evidence>
<dbReference type="EMBL" id="JWIN03000014">
    <property type="protein sequence ID" value="KAB1267633.1"/>
    <property type="molecule type" value="Genomic_DNA"/>
</dbReference>
<dbReference type="PANTHER" id="PTHR24028:SF46">
    <property type="entry name" value="PROTOCADHERIN-8"/>
    <property type="match status" value="1"/>
</dbReference>
<dbReference type="SUPFAM" id="SSF49313">
    <property type="entry name" value="Cadherin-like"/>
    <property type="match status" value="2"/>
</dbReference>
<keyword evidence="7" id="KW-0325">Glycoprotein</keyword>
<name>A0A5N4D904_CAMDR</name>
<dbReference type="InterPro" id="IPR020894">
    <property type="entry name" value="Cadherin_CS"/>
</dbReference>
<keyword evidence="3" id="KW-0677">Repeat</keyword>
<comment type="subcellular location">
    <subcellularLocation>
        <location evidence="1">Membrane</location>
        <topology evidence="1">Single-pass membrane protein</topology>
    </subcellularLocation>
</comment>